<dbReference type="PANTHER" id="PTHR13904:SF0">
    <property type="entry name" value="U4_U6 SMALL NUCLEAR RIBONUCLEOPROTEIN PRP31"/>
    <property type="match status" value="1"/>
</dbReference>
<dbReference type="GO" id="GO:0071011">
    <property type="term" value="C:precatalytic spliceosome"/>
    <property type="evidence" value="ECO:0007669"/>
    <property type="project" value="TreeGrafter"/>
</dbReference>
<dbReference type="Proteomes" id="UP000626109">
    <property type="component" value="Unassembled WGS sequence"/>
</dbReference>
<protein>
    <recommendedName>
        <fullName evidence="5">Nop domain-containing protein</fullName>
    </recommendedName>
</protein>
<dbReference type="Pfam" id="PF09785">
    <property type="entry name" value="Prp31_C"/>
    <property type="match status" value="1"/>
</dbReference>
<dbReference type="EMBL" id="CAJNNW010031658">
    <property type="protein sequence ID" value="CAE8708385.1"/>
    <property type="molecule type" value="Genomic_DNA"/>
</dbReference>
<dbReference type="InterPro" id="IPR002687">
    <property type="entry name" value="Nop_dom"/>
</dbReference>
<comment type="subcellular location">
    <subcellularLocation>
        <location evidence="1">Nucleus</location>
    </subcellularLocation>
</comment>
<accession>A0A813KU48</accession>
<feature type="region of interest" description="Disordered" evidence="4">
    <location>
        <begin position="52"/>
        <end position="90"/>
    </location>
</feature>
<evidence type="ECO:0000313" key="6">
    <source>
        <dbReference type="EMBL" id="CAE8708385.1"/>
    </source>
</evidence>
<dbReference type="AlphaFoldDB" id="A0A813KU48"/>
<organism evidence="6 7">
    <name type="scientific">Polarella glacialis</name>
    <name type="common">Dinoflagellate</name>
    <dbReference type="NCBI Taxonomy" id="89957"/>
    <lineage>
        <taxon>Eukaryota</taxon>
        <taxon>Sar</taxon>
        <taxon>Alveolata</taxon>
        <taxon>Dinophyceae</taxon>
        <taxon>Suessiales</taxon>
        <taxon>Suessiaceae</taxon>
        <taxon>Polarella</taxon>
    </lineage>
</organism>
<dbReference type="Gene3D" id="1.10.246.90">
    <property type="entry name" value="Nop domain"/>
    <property type="match status" value="1"/>
</dbReference>
<dbReference type="GO" id="GO:0005687">
    <property type="term" value="C:U4 snRNP"/>
    <property type="evidence" value="ECO:0007669"/>
    <property type="project" value="TreeGrafter"/>
</dbReference>
<evidence type="ECO:0000313" key="7">
    <source>
        <dbReference type="Proteomes" id="UP000626109"/>
    </source>
</evidence>
<evidence type="ECO:0000256" key="2">
    <source>
        <dbReference type="ARBA" id="ARBA00023242"/>
    </source>
</evidence>
<name>A0A813KU48_POLGL</name>
<keyword evidence="2" id="KW-0539">Nucleus</keyword>
<feature type="non-terminal residue" evidence="6">
    <location>
        <position position="193"/>
    </location>
</feature>
<proteinExistence type="predicted"/>
<sequence length="193" mass="21218">SDLILTTPMEFRNRAVKLVAGKCGLAARVDSFHESPLGQVGTQLREKILQSLSKAQEPPPAKQKKTLPPPEDRPRAKRGGKRHRRIKEKYGQSEFKKLVNRVKFGPDAEENCYTEDWGLGLPFFEGKNVPLKAAKVSKEKQLQQHIKAQKRQRAAASAGNESGLSSSLAFTPVQGIELANPNAQRKAPDVGSG</sequence>
<evidence type="ECO:0000256" key="4">
    <source>
        <dbReference type="SAM" id="MobiDB-lite"/>
    </source>
</evidence>
<evidence type="ECO:0000259" key="5">
    <source>
        <dbReference type="PROSITE" id="PS51358"/>
    </source>
</evidence>
<dbReference type="SUPFAM" id="SSF89124">
    <property type="entry name" value="Nop domain"/>
    <property type="match status" value="1"/>
</dbReference>
<feature type="region of interest" description="Disordered" evidence="4">
    <location>
        <begin position="142"/>
        <end position="166"/>
    </location>
</feature>
<evidence type="ECO:0000256" key="1">
    <source>
        <dbReference type="ARBA" id="ARBA00004123"/>
    </source>
</evidence>
<dbReference type="GO" id="GO:0000244">
    <property type="term" value="P:spliceosomal tri-snRNP complex assembly"/>
    <property type="evidence" value="ECO:0007669"/>
    <property type="project" value="InterPro"/>
</dbReference>
<dbReference type="InterPro" id="IPR036070">
    <property type="entry name" value="Nop_dom_sf"/>
</dbReference>
<dbReference type="PANTHER" id="PTHR13904">
    <property type="entry name" value="PRE-MRNA SPLICING FACTOR PRP31"/>
    <property type="match status" value="1"/>
</dbReference>
<dbReference type="GO" id="GO:0046540">
    <property type="term" value="C:U4/U6 x U5 tri-snRNP complex"/>
    <property type="evidence" value="ECO:0007669"/>
    <property type="project" value="InterPro"/>
</dbReference>
<reference evidence="6" key="1">
    <citation type="submission" date="2021-02" db="EMBL/GenBank/DDBJ databases">
        <authorList>
            <person name="Dougan E. K."/>
            <person name="Rhodes N."/>
            <person name="Thang M."/>
            <person name="Chan C."/>
        </authorList>
    </citation>
    <scope>NUCLEOTIDE SEQUENCE</scope>
</reference>
<dbReference type="InterPro" id="IPR019175">
    <property type="entry name" value="Prp31_C"/>
</dbReference>
<feature type="non-terminal residue" evidence="6">
    <location>
        <position position="1"/>
    </location>
</feature>
<feature type="domain" description="Nop" evidence="5">
    <location>
        <begin position="1"/>
        <end position="57"/>
    </location>
</feature>
<evidence type="ECO:0000256" key="3">
    <source>
        <dbReference type="ARBA" id="ARBA00023274"/>
    </source>
</evidence>
<feature type="compositionally biased region" description="Basic residues" evidence="4">
    <location>
        <begin position="75"/>
        <end position="87"/>
    </location>
</feature>
<keyword evidence="3" id="KW-0687">Ribonucleoprotein</keyword>
<dbReference type="InterPro" id="IPR027105">
    <property type="entry name" value="Prp31"/>
</dbReference>
<dbReference type="Pfam" id="PF01798">
    <property type="entry name" value="Nop"/>
    <property type="match status" value="1"/>
</dbReference>
<comment type="caution">
    <text evidence="6">The sequence shown here is derived from an EMBL/GenBank/DDBJ whole genome shotgun (WGS) entry which is preliminary data.</text>
</comment>
<dbReference type="InterPro" id="IPR042239">
    <property type="entry name" value="Nop_C"/>
</dbReference>
<gene>
    <name evidence="6" type="ORF">PGLA2088_LOCUS34910</name>
</gene>
<dbReference type="PROSITE" id="PS51358">
    <property type="entry name" value="NOP"/>
    <property type="match status" value="1"/>
</dbReference>